<proteinExistence type="predicted"/>
<keyword evidence="3" id="KW-0808">Transferase</keyword>
<dbReference type="InterPro" id="IPR008266">
    <property type="entry name" value="Tyr_kinase_AS"/>
</dbReference>
<evidence type="ECO:0000256" key="1">
    <source>
        <dbReference type="ARBA" id="ARBA00012513"/>
    </source>
</evidence>
<feature type="region of interest" description="Disordered" evidence="10">
    <location>
        <begin position="505"/>
        <end position="575"/>
    </location>
</feature>
<evidence type="ECO:0000313" key="12">
    <source>
        <dbReference type="EMBL" id="NEU71363.1"/>
    </source>
</evidence>
<keyword evidence="13" id="KW-1185">Reference proteome</keyword>
<organism evidence="12 13">
    <name type="scientific">Hassallia byssoidea VB512170</name>
    <dbReference type="NCBI Taxonomy" id="1304833"/>
    <lineage>
        <taxon>Bacteria</taxon>
        <taxon>Bacillati</taxon>
        <taxon>Cyanobacteriota</taxon>
        <taxon>Cyanophyceae</taxon>
        <taxon>Nostocales</taxon>
        <taxon>Tolypothrichaceae</taxon>
        <taxon>Hassallia</taxon>
    </lineage>
</organism>
<accession>A0A846H2A8</accession>
<keyword evidence="5 12" id="KW-0418">Kinase</keyword>
<feature type="compositionally biased region" description="Low complexity" evidence="10">
    <location>
        <begin position="505"/>
        <end position="532"/>
    </location>
</feature>
<evidence type="ECO:0000256" key="2">
    <source>
        <dbReference type="ARBA" id="ARBA00022527"/>
    </source>
</evidence>
<evidence type="ECO:0000259" key="11">
    <source>
        <dbReference type="PROSITE" id="PS50011"/>
    </source>
</evidence>
<dbReference type="SUPFAM" id="SSF56112">
    <property type="entry name" value="Protein kinase-like (PK-like)"/>
    <property type="match status" value="1"/>
</dbReference>
<keyword evidence="4 9" id="KW-0547">Nucleotide-binding</keyword>
<reference evidence="12 13" key="1">
    <citation type="journal article" date="2015" name="Genome Announc.">
        <title>Draft Genome Sequence of Cyanobacterium Hassallia byssoidea Strain VB512170, Isolated from Monuments in India.</title>
        <authorList>
            <person name="Singh D."/>
            <person name="Chandrababunaidu M.M."/>
            <person name="Panda A."/>
            <person name="Sen D."/>
            <person name="Bhattacharyya S."/>
            <person name="Adhikary S.P."/>
            <person name="Tripathy S."/>
        </authorList>
    </citation>
    <scope>NUCLEOTIDE SEQUENCE [LARGE SCALE GENOMIC DNA]</scope>
    <source>
        <strain evidence="12 13">VB512170</strain>
    </source>
</reference>
<dbReference type="PROSITE" id="PS00109">
    <property type="entry name" value="PROTEIN_KINASE_TYR"/>
    <property type="match status" value="1"/>
</dbReference>
<evidence type="ECO:0000313" key="13">
    <source>
        <dbReference type="Proteomes" id="UP000031549"/>
    </source>
</evidence>
<dbReference type="Gene3D" id="1.10.510.10">
    <property type="entry name" value="Transferase(Phosphotransferase) domain 1"/>
    <property type="match status" value="1"/>
</dbReference>
<evidence type="ECO:0000256" key="8">
    <source>
        <dbReference type="ARBA" id="ARBA00048679"/>
    </source>
</evidence>
<dbReference type="Proteomes" id="UP000031549">
    <property type="component" value="Unassembled WGS sequence"/>
</dbReference>
<dbReference type="Gene3D" id="3.30.200.20">
    <property type="entry name" value="Phosphorylase Kinase, domain 1"/>
    <property type="match status" value="1"/>
</dbReference>
<evidence type="ECO:0000256" key="3">
    <source>
        <dbReference type="ARBA" id="ARBA00022679"/>
    </source>
</evidence>
<dbReference type="AlphaFoldDB" id="A0A846H2A8"/>
<dbReference type="Gene3D" id="2.60.120.380">
    <property type="match status" value="1"/>
</dbReference>
<dbReference type="PANTHER" id="PTHR24363:SF0">
    <property type="entry name" value="SERINE_THREONINE KINASE LIKE DOMAIN CONTAINING 1"/>
    <property type="match status" value="1"/>
</dbReference>
<dbReference type="RefSeq" id="WP_039749042.1">
    <property type="nucleotide sequence ID" value="NZ_JTCM02000002.1"/>
</dbReference>
<dbReference type="InterPro" id="IPR011009">
    <property type="entry name" value="Kinase-like_dom_sf"/>
</dbReference>
<feature type="binding site" evidence="9">
    <location>
        <position position="45"/>
    </location>
    <ligand>
        <name>ATP</name>
        <dbReference type="ChEBI" id="CHEBI:30616"/>
    </ligand>
</feature>
<comment type="catalytic activity">
    <reaction evidence="8">
        <text>L-seryl-[protein] + ATP = O-phospho-L-seryl-[protein] + ADP + H(+)</text>
        <dbReference type="Rhea" id="RHEA:17989"/>
        <dbReference type="Rhea" id="RHEA-COMP:9863"/>
        <dbReference type="Rhea" id="RHEA-COMP:11604"/>
        <dbReference type="ChEBI" id="CHEBI:15378"/>
        <dbReference type="ChEBI" id="CHEBI:29999"/>
        <dbReference type="ChEBI" id="CHEBI:30616"/>
        <dbReference type="ChEBI" id="CHEBI:83421"/>
        <dbReference type="ChEBI" id="CHEBI:456216"/>
        <dbReference type="EC" id="2.7.11.1"/>
    </reaction>
</comment>
<feature type="region of interest" description="Disordered" evidence="10">
    <location>
        <begin position="357"/>
        <end position="392"/>
    </location>
</feature>
<dbReference type="GO" id="GO:0005524">
    <property type="term" value="F:ATP binding"/>
    <property type="evidence" value="ECO:0007669"/>
    <property type="project" value="UniProtKB-UniRule"/>
</dbReference>
<dbReference type="InterPro" id="IPR000719">
    <property type="entry name" value="Prot_kinase_dom"/>
</dbReference>
<evidence type="ECO:0000256" key="6">
    <source>
        <dbReference type="ARBA" id="ARBA00022840"/>
    </source>
</evidence>
<feature type="compositionally biased region" description="Low complexity" evidence="10">
    <location>
        <begin position="553"/>
        <end position="565"/>
    </location>
</feature>
<keyword evidence="2 12" id="KW-0723">Serine/threonine-protein kinase</keyword>
<sequence length="575" mass="62992">MQPPITVGTVLQNRYRIIQILGQGGFGRTYLAEDQRRFNELCAIKELIPTATGTDAWEKAQELFAREAATLYQIQHPQIPQFRERFEQDQRLFLVQDYVAGKTYRALLDERKAVNQTFTEAEVLLLMRSLLPVLEHIHGRGIIHRDISPENIILRESDRLPVLIDFGVVKELATKLQSLNASTPITTVGKLGYAPSEQMQTGRAYPSSDLYALAVTVLVLLTGKEPQELFDENQLTWNWQKLVKVDPRFAQILNRMLSHSPSDRFHSVADLTQALQLLAQPNQANPPLSNMQTVAVGGRPDPIPPVAPKRLDPVIPDPPSNSILDNPLALGAIGSAVIILAGVGSWAIVSSIRSQPKTLAPEAPPQTFPSPVITGSATPTPTFTPTPTPTNVEPIVTKKRLTFVTPNQLNLDGTIKANETVEYSFFGRKGSKLIASLSPESKNVLLTVLSPNREAIDNSAQQVTSYQGILPESGRYIIQLTAPEVPESNYVLNAGLENLEATPTITPTLEPTFTPTPESTPTPTITPTLAPTFPAPPVNNSPTLPPLQPPEFPSTSSPEENNNPPVEQTPIPNRN</sequence>
<evidence type="ECO:0000256" key="5">
    <source>
        <dbReference type="ARBA" id="ARBA00022777"/>
    </source>
</evidence>
<dbReference type="EMBL" id="JTCM02000002">
    <property type="protein sequence ID" value="NEU71363.1"/>
    <property type="molecule type" value="Genomic_DNA"/>
</dbReference>
<gene>
    <name evidence="12" type="ORF">PI95_001870</name>
</gene>
<dbReference type="PROSITE" id="PS00107">
    <property type="entry name" value="PROTEIN_KINASE_ATP"/>
    <property type="match status" value="1"/>
</dbReference>
<protein>
    <recommendedName>
        <fullName evidence="1">non-specific serine/threonine protein kinase</fullName>
        <ecNumber evidence="1">2.7.11.1</ecNumber>
    </recommendedName>
</protein>
<dbReference type="PROSITE" id="PS50011">
    <property type="entry name" value="PROTEIN_KINASE_DOM"/>
    <property type="match status" value="1"/>
</dbReference>
<evidence type="ECO:0000256" key="10">
    <source>
        <dbReference type="SAM" id="MobiDB-lite"/>
    </source>
</evidence>
<dbReference type="CDD" id="cd14014">
    <property type="entry name" value="STKc_PknB_like"/>
    <property type="match status" value="1"/>
</dbReference>
<name>A0A846H2A8_9CYAN</name>
<comment type="catalytic activity">
    <reaction evidence="7">
        <text>L-threonyl-[protein] + ATP = O-phospho-L-threonyl-[protein] + ADP + H(+)</text>
        <dbReference type="Rhea" id="RHEA:46608"/>
        <dbReference type="Rhea" id="RHEA-COMP:11060"/>
        <dbReference type="Rhea" id="RHEA-COMP:11605"/>
        <dbReference type="ChEBI" id="CHEBI:15378"/>
        <dbReference type="ChEBI" id="CHEBI:30013"/>
        <dbReference type="ChEBI" id="CHEBI:30616"/>
        <dbReference type="ChEBI" id="CHEBI:61977"/>
        <dbReference type="ChEBI" id="CHEBI:456216"/>
        <dbReference type="EC" id="2.7.11.1"/>
    </reaction>
</comment>
<keyword evidence="6 9" id="KW-0067">ATP-binding</keyword>
<evidence type="ECO:0000256" key="4">
    <source>
        <dbReference type="ARBA" id="ARBA00022741"/>
    </source>
</evidence>
<comment type="caution">
    <text evidence="12">The sequence shown here is derived from an EMBL/GenBank/DDBJ whole genome shotgun (WGS) entry which is preliminary data.</text>
</comment>
<dbReference type="InterPro" id="IPR017441">
    <property type="entry name" value="Protein_kinase_ATP_BS"/>
</dbReference>
<dbReference type="EC" id="2.7.11.1" evidence="1"/>
<feature type="compositionally biased region" description="Pro residues" evidence="10">
    <location>
        <begin position="533"/>
        <end position="552"/>
    </location>
</feature>
<dbReference type="GO" id="GO:0004674">
    <property type="term" value="F:protein serine/threonine kinase activity"/>
    <property type="evidence" value="ECO:0007669"/>
    <property type="project" value="UniProtKB-KW"/>
</dbReference>
<feature type="domain" description="Protein kinase" evidence="11">
    <location>
        <begin position="15"/>
        <end position="278"/>
    </location>
</feature>
<dbReference type="Pfam" id="PF00069">
    <property type="entry name" value="Pkinase"/>
    <property type="match status" value="1"/>
</dbReference>
<dbReference type="PANTHER" id="PTHR24363">
    <property type="entry name" value="SERINE/THREONINE PROTEIN KINASE"/>
    <property type="match status" value="1"/>
</dbReference>
<evidence type="ECO:0000256" key="9">
    <source>
        <dbReference type="PROSITE-ProRule" id="PRU10141"/>
    </source>
</evidence>
<evidence type="ECO:0000256" key="7">
    <source>
        <dbReference type="ARBA" id="ARBA00047899"/>
    </source>
</evidence>